<dbReference type="RefSeq" id="WP_116709125.1">
    <property type="nucleotide sequence ID" value="NZ_QEKW01000007.1"/>
</dbReference>
<comment type="caution">
    <text evidence="5">The sequence shown here is derived from an EMBL/GenBank/DDBJ whole genome shotgun (WGS) entry which is preliminary data.</text>
</comment>
<dbReference type="EMBL" id="QEKW01000007">
    <property type="protein sequence ID" value="PVZ09029.1"/>
    <property type="molecule type" value="Genomic_DNA"/>
</dbReference>
<evidence type="ECO:0000259" key="4">
    <source>
        <dbReference type="PROSITE" id="PS50937"/>
    </source>
</evidence>
<keyword evidence="3" id="KW-0804">Transcription</keyword>
<evidence type="ECO:0000256" key="3">
    <source>
        <dbReference type="ARBA" id="ARBA00023163"/>
    </source>
</evidence>
<dbReference type="SMART" id="SM00422">
    <property type="entry name" value="HTH_MERR"/>
    <property type="match status" value="1"/>
</dbReference>
<dbReference type="Proteomes" id="UP000245639">
    <property type="component" value="Unassembled WGS sequence"/>
</dbReference>
<feature type="domain" description="HTH merR-type" evidence="4">
    <location>
        <begin position="1"/>
        <end position="69"/>
    </location>
</feature>
<dbReference type="InterPro" id="IPR047057">
    <property type="entry name" value="MerR_fam"/>
</dbReference>
<dbReference type="PANTHER" id="PTHR30204:SF94">
    <property type="entry name" value="HEAVY METAL-DEPENDENT TRANSCRIPTIONAL REGULATOR HI_0293-RELATED"/>
    <property type="match status" value="1"/>
</dbReference>
<dbReference type="AlphaFoldDB" id="A0A2U1FA59"/>
<dbReference type="Pfam" id="PF13411">
    <property type="entry name" value="MerR_1"/>
    <property type="match status" value="1"/>
</dbReference>
<dbReference type="PANTHER" id="PTHR30204">
    <property type="entry name" value="REDOX-CYCLING DRUG-SENSING TRANSCRIPTIONAL ACTIVATOR SOXR"/>
    <property type="match status" value="1"/>
</dbReference>
<organism evidence="5 6">
    <name type="scientific">Actinomycetospora cinnamomea</name>
    <dbReference type="NCBI Taxonomy" id="663609"/>
    <lineage>
        <taxon>Bacteria</taxon>
        <taxon>Bacillati</taxon>
        <taxon>Actinomycetota</taxon>
        <taxon>Actinomycetes</taxon>
        <taxon>Pseudonocardiales</taxon>
        <taxon>Pseudonocardiaceae</taxon>
        <taxon>Actinomycetospora</taxon>
    </lineage>
</organism>
<dbReference type="PROSITE" id="PS00552">
    <property type="entry name" value="HTH_MERR_1"/>
    <property type="match status" value="1"/>
</dbReference>
<dbReference type="SUPFAM" id="SSF46955">
    <property type="entry name" value="Putative DNA-binding domain"/>
    <property type="match status" value="1"/>
</dbReference>
<dbReference type="PRINTS" id="PR00040">
    <property type="entry name" value="HTHMERR"/>
</dbReference>
<evidence type="ECO:0000313" key="6">
    <source>
        <dbReference type="Proteomes" id="UP000245639"/>
    </source>
</evidence>
<dbReference type="PROSITE" id="PS50937">
    <property type="entry name" value="HTH_MERR_2"/>
    <property type="match status" value="1"/>
</dbReference>
<protein>
    <submittedName>
        <fullName evidence="5">Hg(II)-responsive transcriptional regulator</fullName>
    </submittedName>
</protein>
<proteinExistence type="predicted"/>
<reference evidence="5 6" key="1">
    <citation type="submission" date="2018-04" db="EMBL/GenBank/DDBJ databases">
        <title>Genomic Encyclopedia of Type Strains, Phase IV (KMG-IV): sequencing the most valuable type-strain genomes for metagenomic binning, comparative biology and taxonomic classification.</title>
        <authorList>
            <person name="Goeker M."/>
        </authorList>
    </citation>
    <scope>NUCLEOTIDE SEQUENCE [LARGE SCALE GENOMIC DNA]</scope>
    <source>
        <strain evidence="5 6">DSM 45771</strain>
    </source>
</reference>
<dbReference type="OrthoDB" id="9802039at2"/>
<evidence type="ECO:0000313" key="5">
    <source>
        <dbReference type="EMBL" id="PVZ09029.1"/>
    </source>
</evidence>
<evidence type="ECO:0000256" key="2">
    <source>
        <dbReference type="ARBA" id="ARBA00023125"/>
    </source>
</evidence>
<keyword evidence="1" id="KW-0805">Transcription regulation</keyword>
<gene>
    <name evidence="5" type="ORF">C8D89_107192</name>
</gene>
<dbReference type="InterPro" id="IPR009061">
    <property type="entry name" value="DNA-bd_dom_put_sf"/>
</dbReference>
<dbReference type="Gene3D" id="1.10.1660.10">
    <property type="match status" value="1"/>
</dbReference>
<name>A0A2U1FA59_9PSEU</name>
<keyword evidence="6" id="KW-1185">Reference proteome</keyword>
<dbReference type="GO" id="GO:0003700">
    <property type="term" value="F:DNA-binding transcription factor activity"/>
    <property type="evidence" value="ECO:0007669"/>
    <property type="project" value="InterPro"/>
</dbReference>
<accession>A0A2U1FA59</accession>
<dbReference type="InterPro" id="IPR000551">
    <property type="entry name" value="MerR-type_HTH_dom"/>
</dbReference>
<keyword evidence="2" id="KW-0238">DNA-binding</keyword>
<sequence length="137" mass="15376">MRTSEVAAQARVNPQTLRYYERRGLLPDPARSSSGYRSYGSEAVRLVRFIKRAQDLGFALDEVKSLLELAEGGPDRCEATRRLATSKMADLQGRIADLEAIRAGLARLVETCDQPRERRDCPILADISDDSDKEVHR</sequence>
<evidence type="ECO:0000256" key="1">
    <source>
        <dbReference type="ARBA" id="ARBA00023015"/>
    </source>
</evidence>
<dbReference type="GO" id="GO:0003677">
    <property type="term" value="F:DNA binding"/>
    <property type="evidence" value="ECO:0007669"/>
    <property type="project" value="UniProtKB-KW"/>
</dbReference>